<feature type="chain" id="PRO_5037378604" evidence="2">
    <location>
        <begin position="23"/>
        <end position="200"/>
    </location>
</feature>
<dbReference type="EMBL" id="CP056071">
    <property type="protein sequence ID" value="UVC50018.1"/>
    <property type="molecule type" value="Genomic_DNA"/>
</dbReference>
<evidence type="ECO:0000313" key="3">
    <source>
        <dbReference type="EMBL" id="UVC50018.1"/>
    </source>
</evidence>
<sequence>MVSFSNTLVLYSLFCFGDFVYSHSFGRSNDKKSPVTLNLQNKKTNSDYIYYSLVDRSLGDVFTYSAFGNTVFNEVRDGDNLVWKSSNEKEYATKVVIEGDKLSIKCPRVLLVLFKQDDGTWKTNDLGKAPVEEKAPSVTAPKESAVPVKDVASENATLKLTVAKLEEELISLKMEYDQFRSKVLSVDTTIGKVVEALGGV</sequence>
<dbReference type="InterPro" id="IPR007480">
    <property type="entry name" value="DUF529"/>
</dbReference>
<protein>
    <submittedName>
        <fullName evidence="3">Uncharacterized protein</fullName>
    </submittedName>
</protein>
<keyword evidence="1" id="KW-0175">Coiled coil</keyword>
<feature type="signal peptide" evidence="2">
    <location>
        <begin position="1"/>
        <end position="22"/>
    </location>
</feature>
<name>A0A976SJI6_THEOR</name>
<gene>
    <name evidence="3" type="ORF">MACK_003641</name>
</gene>
<reference evidence="3" key="1">
    <citation type="submission" date="2022-07" db="EMBL/GenBank/DDBJ databases">
        <title>Evaluation of T. orientalis genome assembly methods using nanopore sequencing and analysis of variation between genomes.</title>
        <authorList>
            <person name="Yam J."/>
            <person name="Micallef M.L."/>
            <person name="Liu M."/>
            <person name="Djordjevic S.P."/>
            <person name="Bogema D.R."/>
            <person name="Jenkins C."/>
        </authorList>
    </citation>
    <scope>NUCLEOTIDE SEQUENCE</scope>
    <source>
        <strain evidence="3">Goon Nure</strain>
    </source>
</reference>
<organism evidence="3 4">
    <name type="scientific">Theileria orientalis</name>
    <dbReference type="NCBI Taxonomy" id="68886"/>
    <lineage>
        <taxon>Eukaryota</taxon>
        <taxon>Sar</taxon>
        <taxon>Alveolata</taxon>
        <taxon>Apicomplexa</taxon>
        <taxon>Aconoidasida</taxon>
        <taxon>Piroplasmida</taxon>
        <taxon>Theileriidae</taxon>
        <taxon>Theileria</taxon>
    </lineage>
</organism>
<dbReference type="Proteomes" id="UP000244811">
    <property type="component" value="Chromosome 2"/>
</dbReference>
<keyword evidence="2" id="KW-0732">Signal</keyword>
<accession>A0A976SJI6</accession>
<dbReference type="AlphaFoldDB" id="A0A976SJI6"/>
<dbReference type="Pfam" id="PF04385">
    <property type="entry name" value="FAINT"/>
    <property type="match status" value="1"/>
</dbReference>
<proteinExistence type="predicted"/>
<feature type="coiled-coil region" evidence="1">
    <location>
        <begin position="148"/>
        <end position="182"/>
    </location>
</feature>
<evidence type="ECO:0000256" key="2">
    <source>
        <dbReference type="SAM" id="SignalP"/>
    </source>
</evidence>
<evidence type="ECO:0000256" key="1">
    <source>
        <dbReference type="SAM" id="Coils"/>
    </source>
</evidence>
<evidence type="ECO:0000313" key="4">
    <source>
        <dbReference type="Proteomes" id="UP000244811"/>
    </source>
</evidence>